<sequence>MTLFTVFGLICILFISTVVSNYENVLDVAAFNVQVFGVHKMNKPLIHKYLPKIVARYDLILIQEIRDSSGEAIQELMKLVQQIDSRYKLELSGRLGRSTSKEQYGYIYRSDWLSVVDSYVYADSNDHFERPPFVVHFKSSKAEVKNFVTIGIHTKPDDAENEINRLVDVYDDAVNKWSVQNAILMGDFNAGCNYVKSYDNIALATDKRFYWMIGNRADSTTKDTDCPYDRIVLAGSQLLNVVVMNSPRVFDFATAYGLTEDEAKIISDHFPVQIEFQSEYGHDYIVQKKELELTDKLLNTGLTTTKVYNMRSNAIKMGYNVVSEYTKGGAYLEIHVSDVASSRTKALELLAKMHTDLTGFISRYEFDSVASWLVDRYQYLPRGNGDFQTLFDWLKNKERLYSINLTCSLADRSNLKCFVRVEEIDN</sequence>
<evidence type="ECO:0000256" key="2">
    <source>
        <dbReference type="ARBA" id="ARBA00022722"/>
    </source>
</evidence>
<dbReference type="InterPro" id="IPR036691">
    <property type="entry name" value="Endo/exonu/phosph_ase_sf"/>
</dbReference>
<dbReference type="PRINTS" id="PR00130">
    <property type="entry name" value="DNASEI"/>
</dbReference>
<keyword evidence="3" id="KW-0378">Hydrolase</keyword>
<name>A0A7M5XGE4_9CNID</name>
<protein>
    <recommendedName>
        <fullName evidence="5">Endonuclease/exonuclease/phosphatase domain-containing protein</fullName>
    </recommendedName>
</protein>
<dbReference type="Pfam" id="PF03372">
    <property type="entry name" value="Exo_endo_phos"/>
    <property type="match status" value="1"/>
</dbReference>
<dbReference type="GO" id="GO:0004530">
    <property type="term" value="F:deoxyribonuclease I activity"/>
    <property type="evidence" value="ECO:0007669"/>
    <property type="project" value="TreeGrafter"/>
</dbReference>
<feature type="chain" id="PRO_5029825280" description="Endonuclease/exonuclease/phosphatase domain-containing protein" evidence="4">
    <location>
        <begin position="21"/>
        <end position="426"/>
    </location>
</feature>
<evidence type="ECO:0000256" key="3">
    <source>
        <dbReference type="ARBA" id="ARBA00022801"/>
    </source>
</evidence>
<dbReference type="GO" id="GO:0005634">
    <property type="term" value="C:nucleus"/>
    <property type="evidence" value="ECO:0007669"/>
    <property type="project" value="TreeGrafter"/>
</dbReference>
<organism evidence="6 7">
    <name type="scientific">Clytia hemisphaerica</name>
    <dbReference type="NCBI Taxonomy" id="252671"/>
    <lineage>
        <taxon>Eukaryota</taxon>
        <taxon>Metazoa</taxon>
        <taxon>Cnidaria</taxon>
        <taxon>Hydrozoa</taxon>
        <taxon>Hydroidolina</taxon>
        <taxon>Leptothecata</taxon>
        <taxon>Obeliida</taxon>
        <taxon>Clytiidae</taxon>
        <taxon>Clytia</taxon>
    </lineage>
</organism>
<dbReference type="CDD" id="cd10282">
    <property type="entry name" value="DNase1"/>
    <property type="match status" value="1"/>
</dbReference>
<dbReference type="RefSeq" id="XP_066927467.1">
    <property type="nucleotide sequence ID" value="XM_067071366.1"/>
</dbReference>
<dbReference type="GO" id="GO:0006308">
    <property type="term" value="P:DNA catabolic process"/>
    <property type="evidence" value="ECO:0007669"/>
    <property type="project" value="InterPro"/>
</dbReference>
<dbReference type="AlphaFoldDB" id="A0A7M5XGE4"/>
<evidence type="ECO:0000256" key="1">
    <source>
        <dbReference type="ARBA" id="ARBA00007359"/>
    </source>
</evidence>
<dbReference type="Gene3D" id="3.60.10.10">
    <property type="entry name" value="Endonuclease/exonuclease/phosphatase"/>
    <property type="match status" value="1"/>
</dbReference>
<proteinExistence type="inferred from homology"/>
<dbReference type="SUPFAM" id="SSF56219">
    <property type="entry name" value="DNase I-like"/>
    <property type="match status" value="1"/>
</dbReference>
<dbReference type="PANTHER" id="PTHR11371:SF31">
    <property type="entry name" value="EXTRACELLULAR NUCLEASE"/>
    <property type="match status" value="1"/>
</dbReference>
<dbReference type="PANTHER" id="PTHR11371">
    <property type="entry name" value="DEOXYRIBONUCLEASE"/>
    <property type="match status" value="1"/>
</dbReference>
<evidence type="ECO:0000259" key="5">
    <source>
        <dbReference type="Pfam" id="PF03372"/>
    </source>
</evidence>
<dbReference type="SMART" id="SM00476">
    <property type="entry name" value="DNaseIc"/>
    <property type="match status" value="1"/>
</dbReference>
<dbReference type="InterPro" id="IPR005135">
    <property type="entry name" value="Endo/exonuclease/phosphatase"/>
</dbReference>
<dbReference type="InterPro" id="IPR016202">
    <property type="entry name" value="DNase_I"/>
</dbReference>
<keyword evidence="4" id="KW-0732">Signal</keyword>
<dbReference type="GeneID" id="136814942"/>
<reference evidence="6" key="1">
    <citation type="submission" date="2021-01" db="UniProtKB">
        <authorList>
            <consortium name="EnsemblMetazoa"/>
        </authorList>
    </citation>
    <scope>IDENTIFICATION</scope>
</reference>
<dbReference type="Proteomes" id="UP000594262">
    <property type="component" value="Unplaced"/>
</dbReference>
<comment type="similarity">
    <text evidence="1">Belongs to the DNase I family.</text>
</comment>
<dbReference type="EnsemblMetazoa" id="CLYHEMT022507.1">
    <property type="protein sequence ID" value="CLYHEMP022507.1"/>
    <property type="gene ID" value="CLYHEMG022507"/>
</dbReference>
<evidence type="ECO:0000313" key="7">
    <source>
        <dbReference type="Proteomes" id="UP000594262"/>
    </source>
</evidence>
<keyword evidence="7" id="KW-1185">Reference proteome</keyword>
<feature type="domain" description="Endonuclease/exonuclease/phosphatase" evidence="5">
    <location>
        <begin position="31"/>
        <end position="269"/>
    </location>
</feature>
<keyword evidence="2" id="KW-0540">Nuclease</keyword>
<dbReference type="GO" id="GO:0003677">
    <property type="term" value="F:DNA binding"/>
    <property type="evidence" value="ECO:0007669"/>
    <property type="project" value="TreeGrafter"/>
</dbReference>
<dbReference type="OrthoDB" id="5969082at2759"/>
<evidence type="ECO:0000313" key="6">
    <source>
        <dbReference type="EnsemblMetazoa" id="CLYHEMP022507.1"/>
    </source>
</evidence>
<evidence type="ECO:0000256" key="4">
    <source>
        <dbReference type="SAM" id="SignalP"/>
    </source>
</evidence>
<accession>A0A7M5XGE4</accession>
<feature type="signal peptide" evidence="4">
    <location>
        <begin position="1"/>
        <end position="20"/>
    </location>
</feature>